<organism evidence="2 3">
    <name type="scientific">Mobilitalea sibirica</name>
    <dbReference type="NCBI Taxonomy" id="1462919"/>
    <lineage>
        <taxon>Bacteria</taxon>
        <taxon>Bacillati</taxon>
        <taxon>Bacillota</taxon>
        <taxon>Clostridia</taxon>
        <taxon>Lachnospirales</taxon>
        <taxon>Lachnospiraceae</taxon>
        <taxon>Mobilitalea</taxon>
    </lineage>
</organism>
<dbReference type="InterPro" id="IPR036866">
    <property type="entry name" value="RibonucZ/Hydroxyglut_hydro"/>
</dbReference>
<comment type="caution">
    <text evidence="2">The sequence shown here is derived from an EMBL/GenBank/DDBJ whole genome shotgun (WGS) entry which is preliminary data.</text>
</comment>
<name>A0A8J7KUV6_9FIRM</name>
<protein>
    <submittedName>
        <fullName evidence="2">MBL fold metallo-hydrolase</fullName>
    </submittedName>
</protein>
<dbReference type="PANTHER" id="PTHR13754:SF13">
    <property type="entry name" value="METALLO-BETA-LACTAMASE SUPERFAMILY PROTEIN (AFU_ORTHOLOGUE AFUA_3G07630)"/>
    <property type="match status" value="1"/>
</dbReference>
<dbReference type="PANTHER" id="PTHR13754">
    <property type="entry name" value="METALLO-BETA-LACTAMASE SUPERFAMILY PROTEIN"/>
    <property type="match status" value="1"/>
</dbReference>
<dbReference type="EMBL" id="JAEAGR010000001">
    <property type="protein sequence ID" value="MBH1939430.1"/>
    <property type="molecule type" value="Genomic_DNA"/>
</dbReference>
<dbReference type="InterPro" id="IPR001279">
    <property type="entry name" value="Metallo-B-lactamas"/>
</dbReference>
<dbReference type="Pfam" id="PF00753">
    <property type="entry name" value="Lactamase_B"/>
    <property type="match status" value="1"/>
</dbReference>
<dbReference type="RefSeq" id="WP_197659657.1">
    <property type="nucleotide sequence ID" value="NZ_JAEAGR010000001.1"/>
</dbReference>
<evidence type="ECO:0000313" key="3">
    <source>
        <dbReference type="Proteomes" id="UP000623269"/>
    </source>
</evidence>
<sequence length="299" mass="33916">MSDVVKNQNSVTNGAKAKGRIMKLTITTLIENHSDEERHLASEHGLSLFIEVDDYKILFDTGQSGAFLANADKLNIDLSTVQDVVISHGHYDHSGGFESLINAVGMVPKLIVGEGFFIPKYKKLSDDQYKFNGNLFDAEYIKKKQIPLRIVTEDITYLRDEIFLFKNFEQRTGFEQLNPNFYKEHNGRYLQDDFMDELVLGIITDKGLVLIVGCSHVGIINILKTIKKRIHLPIFAVIGGTHLVDADEERIRHTIDSFKEMDIRLVAVSHCTGEEGSKTIQKELKDCYIFNHTGNRIII</sequence>
<dbReference type="SUPFAM" id="SSF56281">
    <property type="entry name" value="Metallo-hydrolase/oxidoreductase"/>
    <property type="match status" value="1"/>
</dbReference>
<reference evidence="2" key="1">
    <citation type="submission" date="2020-12" db="EMBL/GenBank/DDBJ databases">
        <title>M. sibirica DSM 26468T genome.</title>
        <authorList>
            <person name="Thieme N."/>
            <person name="Rettenmaier R."/>
            <person name="Zverlov V."/>
            <person name="Liebl W."/>
        </authorList>
    </citation>
    <scope>NUCLEOTIDE SEQUENCE</scope>
    <source>
        <strain evidence="2">DSM 26468</strain>
    </source>
</reference>
<gene>
    <name evidence="2" type="ORF">I5677_00820</name>
</gene>
<evidence type="ECO:0000259" key="1">
    <source>
        <dbReference type="Pfam" id="PF00753"/>
    </source>
</evidence>
<proteinExistence type="predicted"/>
<evidence type="ECO:0000313" key="2">
    <source>
        <dbReference type="EMBL" id="MBH1939430.1"/>
    </source>
</evidence>
<dbReference type="CDD" id="cd07713">
    <property type="entry name" value="DHPS-like_MBL-fold"/>
    <property type="match status" value="1"/>
</dbReference>
<dbReference type="InterPro" id="IPR041712">
    <property type="entry name" value="DHPS-like_MBL-fold"/>
</dbReference>
<dbReference type="InterPro" id="IPR052926">
    <property type="entry name" value="Metallo-beta-lactamase_dom"/>
</dbReference>
<dbReference type="AlphaFoldDB" id="A0A8J7KUV6"/>
<dbReference type="Proteomes" id="UP000623269">
    <property type="component" value="Unassembled WGS sequence"/>
</dbReference>
<accession>A0A8J7KUV6</accession>
<dbReference type="Gene3D" id="3.60.15.10">
    <property type="entry name" value="Ribonuclease Z/Hydroxyacylglutathione hydrolase-like"/>
    <property type="match status" value="1"/>
</dbReference>
<keyword evidence="3" id="KW-1185">Reference proteome</keyword>
<dbReference type="GO" id="GO:0016740">
    <property type="term" value="F:transferase activity"/>
    <property type="evidence" value="ECO:0007669"/>
    <property type="project" value="TreeGrafter"/>
</dbReference>
<feature type="domain" description="Metallo-beta-lactamase" evidence="1">
    <location>
        <begin position="45"/>
        <end position="141"/>
    </location>
</feature>